<dbReference type="InterPro" id="IPR000667">
    <property type="entry name" value="Peptidase_S13"/>
</dbReference>
<dbReference type="InterPro" id="IPR012338">
    <property type="entry name" value="Beta-lactam/transpept-like"/>
</dbReference>
<sequence>MLMRRSAGSALATLAAAATIAVAAFAPAADSKVAVSTAAQAADLKTDLDAILADERLKGARVGALVRDAKTGRIQYERTPETALMPASNQKLHTSAAALALLGPGYRFRTRVYAAKPAGGTVKGDLYLKGTGDATMRAADYDRLAAQVAGRGVTRVTGDLIADDTWFDARRTAPGWAAGDLPFAYAAQISALTISPDDRFNAGSIKVTVAPGAAGEPVKVALDPPTDVVKIDNRATTGAAGSASTLAVDRPGGANTVVVSGSYPSGGKPVENLRTVEEPALYAADVFRDALRRHGVKVAGTTSPGRTPSGVAALAGRDSMPLSRLTAPFLKLSNNTIAEILVKAIGRKAKGEGSWQAGLPVIEKYLAGQGVSAERLELTDGSGLSRSNRTTPRDIAALLAKARSKSWFPAWYQALPIAGDPDPMVGGTLASRMAGTPAAGNVHAKTGTLTGVTGLSGYVRDPSGRQLIFSVVLNGYAGGAPKDIEDKIAVRLAGGPEAAERAVTPRQAPATGPDLECSWTMGC</sequence>
<reference evidence="5" key="1">
    <citation type="journal article" date="2019" name="Int. J. Syst. Evol. Microbiol.">
        <title>The Global Catalogue of Microorganisms (GCM) 10K type strain sequencing project: providing services to taxonomists for standard genome sequencing and annotation.</title>
        <authorList>
            <consortium name="The Broad Institute Genomics Platform"/>
            <consortium name="The Broad Institute Genome Sequencing Center for Infectious Disease"/>
            <person name="Wu L."/>
            <person name="Ma J."/>
        </authorList>
    </citation>
    <scope>NUCLEOTIDE SEQUENCE [LARGE SCALE GENOMIC DNA]</scope>
    <source>
        <strain evidence="5">JCM 3325</strain>
    </source>
</reference>
<dbReference type="Proteomes" id="UP001501231">
    <property type="component" value="Unassembled WGS sequence"/>
</dbReference>
<dbReference type="Gene3D" id="3.40.710.10">
    <property type="entry name" value="DD-peptidase/beta-lactamase superfamily"/>
    <property type="match status" value="2"/>
</dbReference>
<accession>A0ABP5XAX6</accession>
<feature type="chain" id="PRO_5046692256" evidence="3">
    <location>
        <begin position="29"/>
        <end position="523"/>
    </location>
</feature>
<name>A0ABP5XAX6_9ACTN</name>
<evidence type="ECO:0000256" key="3">
    <source>
        <dbReference type="SAM" id="SignalP"/>
    </source>
</evidence>
<dbReference type="Gene3D" id="3.50.80.20">
    <property type="entry name" value="D-Ala-D-Ala carboxypeptidase C, peptidase S13"/>
    <property type="match status" value="1"/>
</dbReference>
<keyword evidence="5" id="KW-1185">Reference proteome</keyword>
<gene>
    <name evidence="4" type="primary">dacB_2</name>
    <name evidence="4" type="ORF">GCM10010191_78930</name>
</gene>
<keyword evidence="4" id="KW-0645">Protease</keyword>
<dbReference type="PRINTS" id="PR00922">
    <property type="entry name" value="DADACBPTASE3"/>
</dbReference>
<dbReference type="PANTHER" id="PTHR30023:SF0">
    <property type="entry name" value="PENICILLIN-SENSITIVE CARBOXYPEPTIDASE A"/>
    <property type="match status" value="1"/>
</dbReference>
<keyword evidence="4" id="KW-0121">Carboxypeptidase</keyword>
<evidence type="ECO:0000313" key="5">
    <source>
        <dbReference type="Proteomes" id="UP001501231"/>
    </source>
</evidence>
<evidence type="ECO:0000256" key="1">
    <source>
        <dbReference type="ARBA" id="ARBA00006096"/>
    </source>
</evidence>
<keyword evidence="3" id="KW-0732">Signal</keyword>
<feature type="signal peptide" evidence="3">
    <location>
        <begin position="1"/>
        <end position="28"/>
    </location>
</feature>
<comment type="caution">
    <text evidence="4">The sequence shown here is derived from an EMBL/GenBank/DDBJ whole genome shotgun (WGS) entry which is preliminary data.</text>
</comment>
<protein>
    <submittedName>
        <fullName evidence="4">D-alanyl-D-alanine carboxypeptidase/D-alanyl-D-alanine-endopeptidase</fullName>
    </submittedName>
</protein>
<dbReference type="PANTHER" id="PTHR30023">
    <property type="entry name" value="D-ALANYL-D-ALANINE CARBOXYPEPTIDASE"/>
    <property type="match status" value="1"/>
</dbReference>
<evidence type="ECO:0000313" key="4">
    <source>
        <dbReference type="EMBL" id="GAA2449508.1"/>
    </source>
</evidence>
<dbReference type="EMBL" id="BAAARW010000037">
    <property type="protein sequence ID" value="GAA2449508.1"/>
    <property type="molecule type" value="Genomic_DNA"/>
</dbReference>
<comment type="similarity">
    <text evidence="1">Belongs to the peptidase S13 family.</text>
</comment>
<keyword evidence="2" id="KW-0378">Hydrolase</keyword>
<dbReference type="NCBIfam" id="TIGR00666">
    <property type="entry name" value="PBP4"/>
    <property type="match status" value="1"/>
</dbReference>
<evidence type="ECO:0000256" key="2">
    <source>
        <dbReference type="ARBA" id="ARBA00022801"/>
    </source>
</evidence>
<dbReference type="Pfam" id="PF02113">
    <property type="entry name" value="Peptidase_S13"/>
    <property type="match status" value="1"/>
</dbReference>
<dbReference type="SUPFAM" id="SSF56601">
    <property type="entry name" value="beta-lactamase/transpeptidase-like"/>
    <property type="match status" value="1"/>
</dbReference>
<proteinExistence type="inferred from homology"/>
<organism evidence="4 5">
    <name type="scientific">Actinomadura vinacea</name>
    <dbReference type="NCBI Taxonomy" id="115336"/>
    <lineage>
        <taxon>Bacteria</taxon>
        <taxon>Bacillati</taxon>
        <taxon>Actinomycetota</taxon>
        <taxon>Actinomycetes</taxon>
        <taxon>Streptosporangiales</taxon>
        <taxon>Thermomonosporaceae</taxon>
        <taxon>Actinomadura</taxon>
    </lineage>
</organism>
<dbReference type="RefSeq" id="WP_344596229.1">
    <property type="nucleotide sequence ID" value="NZ_BAAARW010000037.1"/>
</dbReference>
<dbReference type="GO" id="GO:0004180">
    <property type="term" value="F:carboxypeptidase activity"/>
    <property type="evidence" value="ECO:0007669"/>
    <property type="project" value="UniProtKB-KW"/>
</dbReference>